<evidence type="ECO:0000256" key="1">
    <source>
        <dbReference type="SAM" id="Phobius"/>
    </source>
</evidence>
<comment type="caution">
    <text evidence="2">The sequence shown here is derived from an EMBL/GenBank/DDBJ whole genome shotgun (WGS) entry which is preliminary data.</text>
</comment>
<gene>
    <name evidence="2" type="ORF">SHERM_14915</name>
</gene>
<feature type="non-terminal residue" evidence="2">
    <location>
        <position position="1"/>
    </location>
</feature>
<sequence>QLNVKYKSNIFNLLDNFTIVVLLLIIKSSEIISVVKLNESGSTLLELFSLRLEFGSIHLSAHLKLV</sequence>
<organism evidence="2 3">
    <name type="scientific">Striga hermonthica</name>
    <name type="common">Purple witchweed</name>
    <name type="synonym">Buchnera hermonthica</name>
    <dbReference type="NCBI Taxonomy" id="68872"/>
    <lineage>
        <taxon>Eukaryota</taxon>
        <taxon>Viridiplantae</taxon>
        <taxon>Streptophyta</taxon>
        <taxon>Embryophyta</taxon>
        <taxon>Tracheophyta</taxon>
        <taxon>Spermatophyta</taxon>
        <taxon>Magnoliopsida</taxon>
        <taxon>eudicotyledons</taxon>
        <taxon>Gunneridae</taxon>
        <taxon>Pentapetalae</taxon>
        <taxon>asterids</taxon>
        <taxon>lamiids</taxon>
        <taxon>Lamiales</taxon>
        <taxon>Orobanchaceae</taxon>
        <taxon>Buchnereae</taxon>
        <taxon>Striga</taxon>
    </lineage>
</organism>
<feature type="non-terminal residue" evidence="2">
    <location>
        <position position="66"/>
    </location>
</feature>
<feature type="transmembrane region" description="Helical" evidence="1">
    <location>
        <begin position="6"/>
        <end position="26"/>
    </location>
</feature>
<dbReference type="Proteomes" id="UP001153555">
    <property type="component" value="Unassembled WGS sequence"/>
</dbReference>
<proteinExistence type="predicted"/>
<accession>A0A9N7MUM4</accession>
<protein>
    <submittedName>
        <fullName evidence="2">Uncharacterized protein</fullName>
    </submittedName>
</protein>
<keyword evidence="1" id="KW-0472">Membrane</keyword>
<name>A0A9N7MUM4_STRHE</name>
<keyword evidence="1" id="KW-0812">Transmembrane</keyword>
<keyword evidence="1" id="KW-1133">Transmembrane helix</keyword>
<keyword evidence="3" id="KW-1185">Reference proteome</keyword>
<evidence type="ECO:0000313" key="2">
    <source>
        <dbReference type="EMBL" id="CAA0814637.1"/>
    </source>
</evidence>
<evidence type="ECO:0000313" key="3">
    <source>
        <dbReference type="Proteomes" id="UP001153555"/>
    </source>
</evidence>
<dbReference type="EMBL" id="CACSLK010012206">
    <property type="protein sequence ID" value="CAA0814637.1"/>
    <property type="molecule type" value="Genomic_DNA"/>
</dbReference>
<dbReference type="AlphaFoldDB" id="A0A9N7MUM4"/>
<reference evidence="2" key="1">
    <citation type="submission" date="2019-12" db="EMBL/GenBank/DDBJ databases">
        <authorList>
            <person name="Scholes J."/>
        </authorList>
    </citation>
    <scope>NUCLEOTIDE SEQUENCE</scope>
</reference>